<dbReference type="InterPro" id="IPR006597">
    <property type="entry name" value="Sel1-like"/>
</dbReference>
<feature type="domain" description="Protein kinase" evidence="2">
    <location>
        <begin position="36"/>
        <end position="302"/>
    </location>
</feature>
<keyword evidence="5" id="KW-1185">Reference proteome</keyword>
<dbReference type="InterPro" id="IPR051681">
    <property type="entry name" value="Ser/Thr_Kinases-Pseudokinases"/>
</dbReference>
<dbReference type="EMBL" id="BEXD01000926">
    <property type="protein sequence ID" value="GBB91174.1"/>
    <property type="molecule type" value="Genomic_DNA"/>
</dbReference>
<gene>
    <name evidence="4" type="ORF">RCL2_001496000</name>
    <name evidence="3" type="ORF">RclHR1_18310002</name>
</gene>
<sequence length="675" mass="77859">MSDNGMQAFDNTDKWINWIEGAITEEYFKHYKYEHFRNIKLIGIGKFGRVFRANWKNAKNYVALKSFFNLDITTAKEIVNELKLQREVDFHDNIIRFYGITKFESVDIIGQTKEYLLVMEYADGGTLRNYLKENFSSLTWDDKYKLAYQLACSVSCLHDEEIIHRDLHSCNVLVHQNSIKLADFGLSKRINEASNPQLKLFGMVPYVDPKVLSNSKTLKLNEKSDVYSIGVLLWEISSGIPPFHEENYDLSLINKIVQGRREVIVPDTPIDYSNLYTECWSNEPSERPLSIHEVVNRLKIFIPNSINTTIYQEDKITQTNLISNENPTSNNTENLLNGELSQIIQNFNNMNTDEIDNVALNANISSEEKLSTMVNEMVDLIFRKLTKESKLSIKRQYLSDNNVILQEVYNWLLNNQNDLDSIFLLGYFNYVGIETSQNFKKAFSLFIYTSEQDHILAQYFVGECYQHGYGITNDEKLAYEYFKKLADDNYAMGQFKMGYFFKNGIGVKKDSNVAAHWYEKAANNGNIVAMHNLGSLYLNGNRNEYLIAMHTLNGSRLNGIDFDEGHSEAFKLFKRSAEEGYSSGITMLGYCYEIGIGINVDKQKAVELYQTAANLGHMVAQYNLANMYENGEGIEKDIERSIYWFEKSVEQGYLHAKNKLKNLRENRSINLCNIS</sequence>
<evidence type="ECO:0000313" key="3">
    <source>
        <dbReference type="EMBL" id="GBB91174.1"/>
    </source>
</evidence>
<dbReference type="InterPro" id="IPR011990">
    <property type="entry name" value="TPR-like_helical_dom_sf"/>
</dbReference>
<keyword evidence="4" id="KW-0418">Kinase</keyword>
<comment type="caution">
    <text evidence="3">The sequence shown here is derived from an EMBL/GenBank/DDBJ whole genome shotgun (WGS) entry which is preliminary data.</text>
</comment>
<dbReference type="SUPFAM" id="SSF56112">
    <property type="entry name" value="Protein kinase-like (PK-like)"/>
    <property type="match status" value="1"/>
</dbReference>
<dbReference type="Gene3D" id="1.10.510.10">
    <property type="entry name" value="Transferase(Phosphotransferase) domain 1"/>
    <property type="match status" value="1"/>
</dbReference>
<dbReference type="Proteomes" id="UP000615446">
    <property type="component" value="Unassembled WGS sequence"/>
</dbReference>
<dbReference type="Pfam" id="PF07714">
    <property type="entry name" value="PK_Tyr_Ser-Thr"/>
    <property type="match status" value="1"/>
</dbReference>
<dbReference type="OrthoDB" id="547665at2759"/>
<evidence type="ECO:0000259" key="2">
    <source>
        <dbReference type="PROSITE" id="PS50011"/>
    </source>
</evidence>
<protein>
    <submittedName>
        <fullName evidence="4">Kinase-like domain-containing protein</fullName>
    </submittedName>
</protein>
<dbReference type="PRINTS" id="PR00109">
    <property type="entry name" value="TYRKINASE"/>
</dbReference>
<dbReference type="SUPFAM" id="SSF81901">
    <property type="entry name" value="HCP-like"/>
    <property type="match status" value="2"/>
</dbReference>
<feature type="binding site" evidence="1">
    <location>
        <position position="65"/>
    </location>
    <ligand>
        <name>ATP</name>
        <dbReference type="ChEBI" id="CHEBI:30616"/>
    </ligand>
</feature>
<dbReference type="InterPro" id="IPR017441">
    <property type="entry name" value="Protein_kinase_ATP_BS"/>
</dbReference>
<keyword evidence="1" id="KW-0547">Nucleotide-binding</keyword>
<evidence type="ECO:0000256" key="1">
    <source>
        <dbReference type="PROSITE-ProRule" id="PRU10141"/>
    </source>
</evidence>
<reference evidence="3 5" key="1">
    <citation type="submission" date="2017-11" db="EMBL/GenBank/DDBJ databases">
        <title>The genome of Rhizophagus clarus HR1 reveals common genetic basis of auxotrophy among arbuscular mycorrhizal fungi.</title>
        <authorList>
            <person name="Kobayashi Y."/>
        </authorList>
    </citation>
    <scope>NUCLEOTIDE SEQUENCE [LARGE SCALE GENOMIC DNA]</scope>
    <source>
        <strain evidence="3 5">HR1</strain>
    </source>
</reference>
<keyword evidence="1" id="KW-0067">ATP-binding</keyword>
<dbReference type="SMART" id="SM00671">
    <property type="entry name" value="SEL1"/>
    <property type="match status" value="6"/>
</dbReference>
<keyword evidence="4" id="KW-0808">Transferase</keyword>
<dbReference type="Proteomes" id="UP000247702">
    <property type="component" value="Unassembled WGS sequence"/>
</dbReference>
<reference evidence="4" key="2">
    <citation type="submission" date="2019-10" db="EMBL/GenBank/DDBJ databases">
        <title>Conservation and host-specific expression of non-tandemly repeated heterogenous ribosome RNA gene in arbuscular mycorrhizal fungi.</title>
        <authorList>
            <person name="Maeda T."/>
            <person name="Kobayashi Y."/>
            <person name="Nakagawa T."/>
            <person name="Ezawa T."/>
            <person name="Yamaguchi K."/>
            <person name="Bino T."/>
            <person name="Nishimoto Y."/>
            <person name="Shigenobu S."/>
            <person name="Kawaguchi M."/>
        </authorList>
    </citation>
    <scope>NUCLEOTIDE SEQUENCE</scope>
    <source>
        <strain evidence="4">HR1</strain>
    </source>
</reference>
<dbReference type="EMBL" id="BLAL01000175">
    <property type="protein sequence ID" value="GES87997.1"/>
    <property type="molecule type" value="Genomic_DNA"/>
</dbReference>
<dbReference type="Pfam" id="PF08238">
    <property type="entry name" value="Sel1"/>
    <property type="match status" value="7"/>
</dbReference>
<accession>A0A2Z6R0N6</accession>
<organism evidence="3 5">
    <name type="scientific">Rhizophagus clarus</name>
    <dbReference type="NCBI Taxonomy" id="94130"/>
    <lineage>
        <taxon>Eukaryota</taxon>
        <taxon>Fungi</taxon>
        <taxon>Fungi incertae sedis</taxon>
        <taxon>Mucoromycota</taxon>
        <taxon>Glomeromycotina</taxon>
        <taxon>Glomeromycetes</taxon>
        <taxon>Glomerales</taxon>
        <taxon>Glomeraceae</taxon>
        <taxon>Rhizophagus</taxon>
    </lineage>
</organism>
<dbReference type="AlphaFoldDB" id="A0A2Z6R0N6"/>
<dbReference type="PROSITE" id="PS00107">
    <property type="entry name" value="PROTEIN_KINASE_ATP"/>
    <property type="match status" value="1"/>
</dbReference>
<dbReference type="GO" id="GO:0004674">
    <property type="term" value="F:protein serine/threonine kinase activity"/>
    <property type="evidence" value="ECO:0007669"/>
    <property type="project" value="TreeGrafter"/>
</dbReference>
<dbReference type="InterPro" id="IPR011009">
    <property type="entry name" value="Kinase-like_dom_sf"/>
</dbReference>
<evidence type="ECO:0000313" key="5">
    <source>
        <dbReference type="Proteomes" id="UP000247702"/>
    </source>
</evidence>
<dbReference type="InterPro" id="IPR001245">
    <property type="entry name" value="Ser-Thr/Tyr_kinase_cat_dom"/>
</dbReference>
<proteinExistence type="predicted"/>
<dbReference type="PANTHER" id="PTHR44329">
    <property type="entry name" value="SERINE/THREONINE-PROTEIN KINASE TNNI3K-RELATED"/>
    <property type="match status" value="1"/>
</dbReference>
<dbReference type="Gene3D" id="1.25.40.10">
    <property type="entry name" value="Tetratricopeptide repeat domain"/>
    <property type="match status" value="2"/>
</dbReference>
<dbReference type="GO" id="GO:0005524">
    <property type="term" value="F:ATP binding"/>
    <property type="evidence" value="ECO:0007669"/>
    <property type="project" value="UniProtKB-UniRule"/>
</dbReference>
<name>A0A2Z6R0N6_9GLOM</name>
<dbReference type="InterPro" id="IPR000719">
    <property type="entry name" value="Prot_kinase_dom"/>
</dbReference>
<dbReference type="PROSITE" id="PS50011">
    <property type="entry name" value="PROTEIN_KINASE_DOM"/>
    <property type="match status" value="1"/>
</dbReference>
<evidence type="ECO:0000313" key="4">
    <source>
        <dbReference type="EMBL" id="GES87997.1"/>
    </source>
</evidence>